<proteinExistence type="predicted"/>
<protein>
    <submittedName>
        <fullName evidence="2">Methyltransferase FkbM domain-containing protein</fullName>
    </submittedName>
</protein>
<reference evidence="2" key="1">
    <citation type="submission" date="2022-11" db="UniProtKB">
        <authorList>
            <consortium name="WormBaseParasite"/>
        </authorList>
    </citation>
    <scope>IDENTIFICATION</scope>
</reference>
<organism evidence="1 2">
    <name type="scientific">Acrobeloides nanus</name>
    <dbReference type="NCBI Taxonomy" id="290746"/>
    <lineage>
        <taxon>Eukaryota</taxon>
        <taxon>Metazoa</taxon>
        <taxon>Ecdysozoa</taxon>
        <taxon>Nematoda</taxon>
        <taxon>Chromadorea</taxon>
        <taxon>Rhabditida</taxon>
        <taxon>Tylenchina</taxon>
        <taxon>Cephalobomorpha</taxon>
        <taxon>Cephaloboidea</taxon>
        <taxon>Cephalobidae</taxon>
        <taxon>Acrobeloides</taxon>
    </lineage>
</organism>
<sequence length="252" mass="28928">MRHLGSCVMKHVPVNIQDFRVYDRVNGLTVLERKWFLPFVPGPSNSSCIWLTVGIGGDSSREEKLAYNEYKFCKFYGIEALENNYGDYATFGTIIPHAVGTEDSIQMGTLIPCNVTGCAFKTQKLEIVAMHKLLDKYIGSRNIHFASFDIEGMEKKLIDGLMYNANITKNGITFCQIDWEIHPDLMYKWIEIKPNRIETVINLIKNSPYLPILISPVNDYFDYHHVTLLHVENPNCISPFRLNVMFNHRGLC</sequence>
<evidence type="ECO:0000313" key="2">
    <source>
        <dbReference type="WBParaSite" id="ACRNAN_scaffold696.g28705.t1"/>
    </source>
</evidence>
<dbReference type="PANTHER" id="PTHR22989:SF3">
    <property type="entry name" value="METHYLTRANSFERASE FKBM DOMAIN-CONTAINING PROTEIN"/>
    <property type="match status" value="1"/>
</dbReference>
<evidence type="ECO:0000313" key="1">
    <source>
        <dbReference type="Proteomes" id="UP000887540"/>
    </source>
</evidence>
<dbReference type="WBParaSite" id="ACRNAN_scaffold696.g28705.t1">
    <property type="protein sequence ID" value="ACRNAN_scaffold696.g28705.t1"/>
    <property type="gene ID" value="ACRNAN_scaffold696.g28705"/>
</dbReference>
<dbReference type="Proteomes" id="UP000887540">
    <property type="component" value="Unplaced"/>
</dbReference>
<keyword evidence="1" id="KW-1185">Reference proteome</keyword>
<dbReference type="PANTHER" id="PTHR22989">
    <property type="entry name" value="UNCHARACTERIZED DUF13 C.ELEGANS"/>
    <property type="match status" value="1"/>
</dbReference>
<dbReference type="AlphaFoldDB" id="A0A914EB75"/>
<name>A0A914EB75_9BILA</name>
<accession>A0A914EB75</accession>